<evidence type="ECO:0000256" key="1">
    <source>
        <dbReference type="ARBA" id="ARBA00022741"/>
    </source>
</evidence>
<keyword evidence="2" id="KW-0378">Hydrolase</keyword>
<dbReference type="InParanoid" id="L2GX68"/>
<keyword evidence="1" id="KW-0547">Nucleotide-binding</keyword>
<dbReference type="GO" id="GO:0008094">
    <property type="term" value="F:ATP-dependent activity, acting on DNA"/>
    <property type="evidence" value="ECO:0007669"/>
    <property type="project" value="TreeGrafter"/>
</dbReference>
<dbReference type="OrthoDB" id="413460at2759"/>
<gene>
    <name evidence="7" type="ORF">VCUG_00280</name>
</gene>
<dbReference type="InterPro" id="IPR049730">
    <property type="entry name" value="SNF2/RAD54-like_C"/>
</dbReference>
<dbReference type="GO" id="GO:0005634">
    <property type="term" value="C:nucleus"/>
    <property type="evidence" value="ECO:0007669"/>
    <property type="project" value="TreeGrafter"/>
</dbReference>
<dbReference type="GO" id="GO:0006283">
    <property type="term" value="P:transcription-coupled nucleotide-excision repair"/>
    <property type="evidence" value="ECO:0007669"/>
    <property type="project" value="TreeGrafter"/>
</dbReference>
<dbReference type="STRING" id="948595.L2GX68"/>
<dbReference type="InterPro" id="IPR000330">
    <property type="entry name" value="SNF2_N"/>
</dbReference>
<dbReference type="GeneID" id="19878170"/>
<evidence type="ECO:0000256" key="3">
    <source>
        <dbReference type="ARBA" id="ARBA00022840"/>
    </source>
</evidence>
<keyword evidence="4" id="KW-0175">Coiled coil</keyword>
<dbReference type="OMA" id="HWIRELT"/>
<dbReference type="GO" id="GO:0005524">
    <property type="term" value="F:ATP binding"/>
    <property type="evidence" value="ECO:0007669"/>
    <property type="project" value="InterPro"/>
</dbReference>
<organism evidence="7 8">
    <name type="scientific">Vavraia culicis (isolate floridensis)</name>
    <name type="common">Microsporidian parasite</name>
    <dbReference type="NCBI Taxonomy" id="948595"/>
    <lineage>
        <taxon>Eukaryota</taxon>
        <taxon>Fungi</taxon>
        <taxon>Fungi incertae sedis</taxon>
        <taxon>Microsporidia</taxon>
        <taxon>Pleistophoridae</taxon>
        <taxon>Vavraia</taxon>
    </lineage>
</organism>
<keyword evidence="8" id="KW-1185">Reference proteome</keyword>
<sequence length="699" mass="81193">MQRYEDAEEYEKSFLKKYLTKKAMDKLNELEKQLKNATDTKKSEITGEMEKTRLDLERSLRLVNEMEIEEKNNQNYDLHAKDGPESFVYLLGEVSRNVPDEVYTRFVDRVKNVEELYKGHFNVEDVESHILHEHVFIASPKDKNEPGDAIYCPAYIYNFLLPFQQTALKWFCSLFLGKHGGILADEMGLGKTIQAIAFLSSLLHSNRIGGALILCPSTLLEQWFLEIRRIYPFVRTIILHNNFMESVNDALNQKPDNDRMSESFRKVVVVASYEGFKTFFNKIRRLNLDVLILDEGHKIKNFNTQTFKYIKTYNILTYILTGTPVQNNLKELWSLFNITNKHLFGTYTDFYGEFEEVILKSTRRKADKKERKNGEQRTTYLKSLIAPYILRRTKKGTNLPKKCEKIAFCPMTNDQISLYKEFTESKAVSDIIKGNRNVFYGLDILRKITNHPSLYKKGVHGESGKMHMLETLLTKWCTKEKNDSSVSQKMESGEGQPINKVLVFSQSLEMLNIIENFVISKGYTYLRMDGTTSLMERKKYLDMFTKENYFVFLLTTRVGGIGLNLTAANKIVIYDPDWNPSIDKQASERSYRFGQKRDVEIIRFITRGTIEEKIYEKQIFKNLLAGRVLGDTVVERLVGASDLKEIFTLGDVITEGAVEDVVVDGSHRNEDKDVMEYEEQKVLTAREMLDYIKMRESTY</sequence>
<dbReference type="SMART" id="SM00487">
    <property type="entry name" value="DEXDc"/>
    <property type="match status" value="1"/>
</dbReference>
<dbReference type="PROSITE" id="PS51194">
    <property type="entry name" value="HELICASE_CTER"/>
    <property type="match status" value="1"/>
</dbReference>
<dbReference type="RefSeq" id="XP_008073300.1">
    <property type="nucleotide sequence ID" value="XM_008075109.1"/>
</dbReference>
<protein>
    <submittedName>
        <fullName evidence="7">Uncharacterized protein</fullName>
    </submittedName>
</protein>
<dbReference type="GO" id="GO:0016787">
    <property type="term" value="F:hydrolase activity"/>
    <property type="evidence" value="ECO:0007669"/>
    <property type="project" value="UniProtKB-KW"/>
</dbReference>
<dbReference type="InterPro" id="IPR001650">
    <property type="entry name" value="Helicase_C-like"/>
</dbReference>
<dbReference type="Gene3D" id="3.40.50.10810">
    <property type="entry name" value="Tandem AAA-ATPase domain"/>
    <property type="match status" value="1"/>
</dbReference>
<dbReference type="Gene3D" id="3.40.50.300">
    <property type="entry name" value="P-loop containing nucleotide triphosphate hydrolases"/>
    <property type="match status" value="1"/>
</dbReference>
<evidence type="ECO:0000259" key="5">
    <source>
        <dbReference type="PROSITE" id="PS51192"/>
    </source>
</evidence>
<proteinExistence type="predicted"/>
<accession>L2GX68</accession>
<dbReference type="PROSITE" id="PS51192">
    <property type="entry name" value="HELICASE_ATP_BIND_1"/>
    <property type="match status" value="1"/>
</dbReference>
<keyword evidence="3" id="KW-0067">ATP-binding</keyword>
<evidence type="ECO:0000259" key="6">
    <source>
        <dbReference type="PROSITE" id="PS51194"/>
    </source>
</evidence>
<dbReference type="InterPro" id="IPR050496">
    <property type="entry name" value="SNF2_RAD54_helicase_repair"/>
</dbReference>
<dbReference type="InterPro" id="IPR038718">
    <property type="entry name" value="SNF2-like_sf"/>
</dbReference>
<feature type="coiled-coil region" evidence="4">
    <location>
        <begin position="20"/>
        <end position="69"/>
    </location>
</feature>
<evidence type="ECO:0000313" key="7">
    <source>
        <dbReference type="EMBL" id="ELA48239.1"/>
    </source>
</evidence>
<evidence type="ECO:0000313" key="8">
    <source>
        <dbReference type="Proteomes" id="UP000011081"/>
    </source>
</evidence>
<dbReference type="SUPFAM" id="SSF52540">
    <property type="entry name" value="P-loop containing nucleoside triphosphate hydrolases"/>
    <property type="match status" value="2"/>
</dbReference>
<dbReference type="CDD" id="cd18793">
    <property type="entry name" value="SF2_C_SNF"/>
    <property type="match status" value="1"/>
</dbReference>
<evidence type="ECO:0000256" key="2">
    <source>
        <dbReference type="ARBA" id="ARBA00022801"/>
    </source>
</evidence>
<dbReference type="PANTHER" id="PTHR45629">
    <property type="entry name" value="SNF2/RAD54 FAMILY MEMBER"/>
    <property type="match status" value="1"/>
</dbReference>
<dbReference type="Proteomes" id="UP000011081">
    <property type="component" value="Unassembled WGS sequence"/>
</dbReference>
<feature type="domain" description="Helicase C-terminal" evidence="6">
    <location>
        <begin position="485"/>
        <end position="641"/>
    </location>
</feature>
<dbReference type="Pfam" id="PF00271">
    <property type="entry name" value="Helicase_C"/>
    <property type="match status" value="1"/>
</dbReference>
<evidence type="ECO:0000256" key="4">
    <source>
        <dbReference type="SAM" id="Coils"/>
    </source>
</evidence>
<dbReference type="VEuPathDB" id="MicrosporidiaDB:VCUG_00280"/>
<dbReference type="FunCoup" id="L2GX68">
    <property type="interactions" value="69"/>
</dbReference>
<dbReference type="Pfam" id="PF00176">
    <property type="entry name" value="SNF2-rel_dom"/>
    <property type="match status" value="1"/>
</dbReference>
<name>L2GX68_VAVCU</name>
<dbReference type="EMBL" id="GL877406">
    <property type="protein sequence ID" value="ELA48239.1"/>
    <property type="molecule type" value="Genomic_DNA"/>
</dbReference>
<dbReference type="InterPro" id="IPR014001">
    <property type="entry name" value="Helicase_ATP-bd"/>
</dbReference>
<dbReference type="HOGENOM" id="CLU_000315_17_8_1"/>
<dbReference type="AlphaFoldDB" id="L2GX68"/>
<reference evidence="8" key="1">
    <citation type="submission" date="2011-03" db="EMBL/GenBank/DDBJ databases">
        <title>The genome sequence of Vavraia culicis strain floridensis.</title>
        <authorList>
            <consortium name="The Broad Institute Genome Sequencing Platform"/>
            <person name="Cuomo C."/>
            <person name="Becnel J."/>
            <person name="Sanscrainte N."/>
            <person name="Young S.K."/>
            <person name="Zeng Q."/>
            <person name="Gargeya S."/>
            <person name="Fitzgerald M."/>
            <person name="Haas B."/>
            <person name="Abouelleil A."/>
            <person name="Alvarado L."/>
            <person name="Arachchi H.M."/>
            <person name="Berlin A."/>
            <person name="Chapman S.B."/>
            <person name="Gearin G."/>
            <person name="Goldberg J."/>
            <person name="Griggs A."/>
            <person name="Gujja S."/>
            <person name="Hansen M."/>
            <person name="Heiman D."/>
            <person name="Howarth C."/>
            <person name="Larimer J."/>
            <person name="Lui A."/>
            <person name="MacDonald P.J.P."/>
            <person name="McCowen C."/>
            <person name="Montmayeur A."/>
            <person name="Murphy C."/>
            <person name="Neiman D."/>
            <person name="Pearson M."/>
            <person name="Priest M."/>
            <person name="Roberts A."/>
            <person name="Saif S."/>
            <person name="Shea T."/>
            <person name="Sisk P."/>
            <person name="Stolte C."/>
            <person name="Sykes S."/>
            <person name="Wortman J."/>
            <person name="Nusbaum C."/>
            <person name="Birren B."/>
        </authorList>
    </citation>
    <scope>NUCLEOTIDE SEQUENCE [LARGE SCALE GENOMIC DNA]</scope>
    <source>
        <strain evidence="8">floridensis</strain>
    </source>
</reference>
<dbReference type="SMART" id="SM00490">
    <property type="entry name" value="HELICc"/>
    <property type="match status" value="1"/>
</dbReference>
<dbReference type="InterPro" id="IPR027417">
    <property type="entry name" value="P-loop_NTPase"/>
</dbReference>
<dbReference type="PANTHER" id="PTHR45629:SF7">
    <property type="entry name" value="DNA EXCISION REPAIR PROTEIN ERCC-6-RELATED"/>
    <property type="match status" value="1"/>
</dbReference>
<feature type="domain" description="Helicase ATP-binding" evidence="5">
    <location>
        <begin position="172"/>
        <end position="342"/>
    </location>
</feature>